<name>A0ABR8C4N7_9CYAN</name>
<dbReference type="Gene3D" id="2.10.230.10">
    <property type="entry name" value="Heat shock protein DnaJ, cysteine-rich domain"/>
    <property type="match status" value="1"/>
</dbReference>
<sequence length="63" mass="7178">MHNHLQKLESDRLSSAAQKSKPCHHCEGKGYIELRDCSGEIQREENCSFCHGKGKIESDNFTE</sequence>
<accession>A0ABR8C4N7</accession>
<comment type="caution">
    <text evidence="2">The sequence shown here is derived from an EMBL/GenBank/DDBJ whole genome shotgun (WGS) entry which is preliminary data.</text>
</comment>
<keyword evidence="3" id="KW-1185">Reference proteome</keyword>
<evidence type="ECO:0008006" key="4">
    <source>
        <dbReference type="Google" id="ProtNLM"/>
    </source>
</evidence>
<gene>
    <name evidence="2" type="ORF">H6G05_00440</name>
</gene>
<evidence type="ECO:0000313" key="3">
    <source>
        <dbReference type="Proteomes" id="UP000618445"/>
    </source>
</evidence>
<feature type="compositionally biased region" description="Basic and acidic residues" evidence="1">
    <location>
        <begin position="1"/>
        <end position="12"/>
    </location>
</feature>
<evidence type="ECO:0000313" key="2">
    <source>
        <dbReference type="EMBL" id="MBD2315315.1"/>
    </source>
</evidence>
<dbReference type="InterPro" id="IPR036410">
    <property type="entry name" value="HSP_DnaJ_Cys-rich_dom_sf"/>
</dbReference>
<dbReference type="SUPFAM" id="SSF57938">
    <property type="entry name" value="DnaJ/Hsp40 cysteine-rich domain"/>
    <property type="match status" value="1"/>
</dbReference>
<dbReference type="EMBL" id="JACJQY010000001">
    <property type="protein sequence ID" value="MBD2315315.1"/>
    <property type="molecule type" value="Genomic_DNA"/>
</dbReference>
<evidence type="ECO:0000256" key="1">
    <source>
        <dbReference type="SAM" id="MobiDB-lite"/>
    </source>
</evidence>
<feature type="region of interest" description="Disordered" evidence="1">
    <location>
        <begin position="1"/>
        <end position="25"/>
    </location>
</feature>
<reference evidence="2 3" key="1">
    <citation type="journal article" date="2020" name="ISME J.">
        <title>Comparative genomics reveals insights into cyanobacterial evolution and habitat adaptation.</title>
        <authorList>
            <person name="Chen M.Y."/>
            <person name="Teng W.K."/>
            <person name="Zhao L."/>
            <person name="Hu C.X."/>
            <person name="Zhou Y.K."/>
            <person name="Han B.P."/>
            <person name="Song L.R."/>
            <person name="Shu W.S."/>
        </authorList>
    </citation>
    <scope>NUCLEOTIDE SEQUENCE [LARGE SCALE GENOMIC DNA]</scope>
    <source>
        <strain evidence="2 3">FACHB-1050</strain>
    </source>
</reference>
<dbReference type="Proteomes" id="UP000618445">
    <property type="component" value="Unassembled WGS sequence"/>
</dbReference>
<organism evidence="2 3">
    <name type="scientific">Phormidium tenue FACHB-1050</name>
    <dbReference type="NCBI Taxonomy" id="2692857"/>
    <lineage>
        <taxon>Bacteria</taxon>
        <taxon>Bacillati</taxon>
        <taxon>Cyanobacteriota</taxon>
        <taxon>Cyanophyceae</taxon>
        <taxon>Oscillatoriophycideae</taxon>
        <taxon>Oscillatoriales</taxon>
        <taxon>Oscillatoriaceae</taxon>
        <taxon>Phormidium</taxon>
    </lineage>
</organism>
<protein>
    <recommendedName>
        <fullName evidence="4">Molecular chaperone DnaJ</fullName>
    </recommendedName>
</protein>
<proteinExistence type="predicted"/>
<dbReference type="RefSeq" id="WP_190575311.1">
    <property type="nucleotide sequence ID" value="NZ_CAWPQU010000001.1"/>
</dbReference>